<protein>
    <recommendedName>
        <fullName evidence="3">Heterokaryon incompatibility domain-containing protein</fullName>
    </recommendedName>
</protein>
<sequence>MSTRSKLVKTFKQACEHAQNYSFEYSCCINKESSAELSEALNSMYQYYEDAEVCYVYLSDVSGKEDPRDPSSAFRVSRWFKRAAHLSYVSEIRVFVCSVSALLVFSRSDGRHEAELPEGIKSVIPSGDSSSEQTLLRQIYDWMNAKKYKIAVTSVRLSSSLALIFMDDSATVRASSPGPCSS</sequence>
<reference evidence="1 2" key="1">
    <citation type="journal article" date="2019" name="Nat. Ecol. Evol.">
        <title>Megaphylogeny resolves global patterns of mushroom evolution.</title>
        <authorList>
            <person name="Varga T."/>
            <person name="Krizsan K."/>
            <person name="Foldi C."/>
            <person name="Dima B."/>
            <person name="Sanchez-Garcia M."/>
            <person name="Sanchez-Ramirez S."/>
            <person name="Szollosi G.J."/>
            <person name="Szarkandi J.G."/>
            <person name="Papp V."/>
            <person name="Albert L."/>
            <person name="Andreopoulos W."/>
            <person name="Angelini C."/>
            <person name="Antonin V."/>
            <person name="Barry K.W."/>
            <person name="Bougher N.L."/>
            <person name="Buchanan P."/>
            <person name="Buyck B."/>
            <person name="Bense V."/>
            <person name="Catcheside P."/>
            <person name="Chovatia M."/>
            <person name="Cooper J."/>
            <person name="Damon W."/>
            <person name="Desjardin D."/>
            <person name="Finy P."/>
            <person name="Geml J."/>
            <person name="Haridas S."/>
            <person name="Hughes K."/>
            <person name="Justo A."/>
            <person name="Karasinski D."/>
            <person name="Kautmanova I."/>
            <person name="Kiss B."/>
            <person name="Kocsube S."/>
            <person name="Kotiranta H."/>
            <person name="LaButti K.M."/>
            <person name="Lechner B.E."/>
            <person name="Liimatainen K."/>
            <person name="Lipzen A."/>
            <person name="Lukacs Z."/>
            <person name="Mihaltcheva S."/>
            <person name="Morgado L.N."/>
            <person name="Niskanen T."/>
            <person name="Noordeloos M.E."/>
            <person name="Ohm R.A."/>
            <person name="Ortiz-Santana B."/>
            <person name="Ovrebo C."/>
            <person name="Racz N."/>
            <person name="Riley R."/>
            <person name="Savchenko A."/>
            <person name="Shiryaev A."/>
            <person name="Soop K."/>
            <person name="Spirin V."/>
            <person name="Szebenyi C."/>
            <person name="Tomsovsky M."/>
            <person name="Tulloss R.E."/>
            <person name="Uehling J."/>
            <person name="Grigoriev I.V."/>
            <person name="Vagvolgyi C."/>
            <person name="Papp T."/>
            <person name="Martin F.M."/>
            <person name="Miettinen O."/>
            <person name="Hibbett D.S."/>
            <person name="Nagy L.G."/>
        </authorList>
    </citation>
    <scope>NUCLEOTIDE SEQUENCE [LARGE SCALE GENOMIC DNA]</scope>
    <source>
        <strain evidence="1 2">CBS 962.96</strain>
    </source>
</reference>
<evidence type="ECO:0000313" key="2">
    <source>
        <dbReference type="Proteomes" id="UP000297245"/>
    </source>
</evidence>
<organism evidence="1 2">
    <name type="scientific">Dendrothele bispora (strain CBS 962.96)</name>
    <dbReference type="NCBI Taxonomy" id="1314807"/>
    <lineage>
        <taxon>Eukaryota</taxon>
        <taxon>Fungi</taxon>
        <taxon>Dikarya</taxon>
        <taxon>Basidiomycota</taxon>
        <taxon>Agaricomycotina</taxon>
        <taxon>Agaricomycetes</taxon>
        <taxon>Agaricomycetidae</taxon>
        <taxon>Agaricales</taxon>
        <taxon>Agaricales incertae sedis</taxon>
        <taxon>Dendrothele</taxon>
    </lineage>
</organism>
<gene>
    <name evidence="1" type="ORF">K435DRAFT_857909</name>
</gene>
<dbReference type="AlphaFoldDB" id="A0A4V6T5G2"/>
<name>A0A4V6T5G2_DENBC</name>
<dbReference type="EMBL" id="ML179162">
    <property type="protein sequence ID" value="THU97105.1"/>
    <property type="molecule type" value="Genomic_DNA"/>
</dbReference>
<dbReference type="OrthoDB" id="5122891at2759"/>
<evidence type="ECO:0008006" key="3">
    <source>
        <dbReference type="Google" id="ProtNLM"/>
    </source>
</evidence>
<evidence type="ECO:0000313" key="1">
    <source>
        <dbReference type="EMBL" id="THU97105.1"/>
    </source>
</evidence>
<keyword evidence="2" id="KW-1185">Reference proteome</keyword>
<dbReference type="PANTHER" id="PTHR10622:SF10">
    <property type="entry name" value="HET DOMAIN-CONTAINING PROTEIN"/>
    <property type="match status" value="1"/>
</dbReference>
<dbReference type="PANTHER" id="PTHR10622">
    <property type="entry name" value="HET DOMAIN-CONTAINING PROTEIN"/>
    <property type="match status" value="1"/>
</dbReference>
<accession>A0A4V6T5G2</accession>
<dbReference type="Proteomes" id="UP000297245">
    <property type="component" value="Unassembled WGS sequence"/>
</dbReference>
<proteinExistence type="predicted"/>